<dbReference type="EMBL" id="RQYT01000019">
    <property type="protein sequence ID" value="RRD49296.1"/>
    <property type="molecule type" value="Genomic_DNA"/>
</dbReference>
<dbReference type="Pfam" id="PF00271">
    <property type="entry name" value="Helicase_C"/>
    <property type="match status" value="1"/>
</dbReference>
<keyword evidence="1" id="KW-0547">Nucleotide-binding</keyword>
<dbReference type="InterPro" id="IPR014001">
    <property type="entry name" value="Helicase_ATP-bd"/>
</dbReference>
<dbReference type="SMART" id="SM00487">
    <property type="entry name" value="DEXDc"/>
    <property type="match status" value="1"/>
</dbReference>
<dbReference type="Pfam" id="PF26090">
    <property type="entry name" value="SH3_HelY"/>
    <property type="match status" value="1"/>
</dbReference>
<dbReference type="InterPro" id="IPR011545">
    <property type="entry name" value="DEAD/DEAH_box_helicase_dom"/>
</dbReference>
<dbReference type="SMART" id="SM00490">
    <property type="entry name" value="HELICc"/>
    <property type="match status" value="1"/>
</dbReference>
<evidence type="ECO:0000256" key="2">
    <source>
        <dbReference type="ARBA" id="ARBA00022801"/>
    </source>
</evidence>
<evidence type="ECO:0000313" key="9">
    <source>
        <dbReference type="EMBL" id="RRD49296.1"/>
    </source>
</evidence>
<dbReference type="Gene3D" id="1.10.3380.30">
    <property type="match status" value="1"/>
</dbReference>
<dbReference type="InterPro" id="IPR050699">
    <property type="entry name" value="RNA-DNA_Helicase"/>
</dbReference>
<dbReference type="RefSeq" id="WP_125228136.1">
    <property type="nucleotide sequence ID" value="NZ_RQYT01000019.1"/>
</dbReference>
<feature type="region of interest" description="Disordered" evidence="6">
    <location>
        <begin position="236"/>
        <end position="274"/>
    </location>
</feature>
<dbReference type="Pfam" id="PF08148">
    <property type="entry name" value="DSHCT"/>
    <property type="match status" value="1"/>
</dbReference>
<dbReference type="GO" id="GO:0055087">
    <property type="term" value="C:Ski complex"/>
    <property type="evidence" value="ECO:0007669"/>
    <property type="project" value="TreeGrafter"/>
</dbReference>
<dbReference type="Pfam" id="PF00270">
    <property type="entry name" value="DEAD"/>
    <property type="match status" value="1"/>
</dbReference>
<protein>
    <submittedName>
        <fullName evidence="9">DEAD/DEAH box helicase</fullName>
    </submittedName>
</protein>
<dbReference type="PANTHER" id="PTHR12131">
    <property type="entry name" value="ATP-DEPENDENT RNA AND DNA HELICASE"/>
    <property type="match status" value="1"/>
</dbReference>
<dbReference type="PROSITE" id="PS51194">
    <property type="entry name" value="HELICASE_CTER"/>
    <property type="match status" value="1"/>
</dbReference>
<dbReference type="GO" id="GO:0005524">
    <property type="term" value="F:ATP binding"/>
    <property type="evidence" value="ECO:0007669"/>
    <property type="project" value="UniProtKB-KW"/>
</dbReference>
<dbReference type="InterPro" id="IPR012961">
    <property type="entry name" value="Ski2/MTR4_C"/>
</dbReference>
<dbReference type="Gene3D" id="3.40.50.300">
    <property type="entry name" value="P-loop containing nucleotide triphosphate hydrolases"/>
    <property type="match status" value="2"/>
</dbReference>
<dbReference type="AlphaFoldDB" id="A0A3P1WTG2"/>
<evidence type="ECO:0000256" key="1">
    <source>
        <dbReference type="ARBA" id="ARBA00022741"/>
    </source>
</evidence>
<feature type="compositionally biased region" description="Basic residues" evidence="6">
    <location>
        <begin position="247"/>
        <end position="258"/>
    </location>
</feature>
<evidence type="ECO:0000259" key="7">
    <source>
        <dbReference type="PROSITE" id="PS51192"/>
    </source>
</evidence>
<feature type="domain" description="Helicase C-terminal" evidence="8">
    <location>
        <begin position="280"/>
        <end position="483"/>
    </location>
</feature>
<dbReference type="Proteomes" id="UP000280935">
    <property type="component" value="Unassembled WGS sequence"/>
</dbReference>
<keyword evidence="3 9" id="KW-0347">Helicase</keyword>
<evidence type="ECO:0000259" key="8">
    <source>
        <dbReference type="PROSITE" id="PS51194"/>
    </source>
</evidence>
<evidence type="ECO:0000256" key="6">
    <source>
        <dbReference type="SAM" id="MobiDB-lite"/>
    </source>
</evidence>
<dbReference type="InterPro" id="IPR001650">
    <property type="entry name" value="Helicase_C-like"/>
</dbReference>
<evidence type="ECO:0000256" key="3">
    <source>
        <dbReference type="ARBA" id="ARBA00022806"/>
    </source>
</evidence>
<dbReference type="PROSITE" id="PS51192">
    <property type="entry name" value="HELICASE_ATP_BIND_1"/>
    <property type="match status" value="1"/>
</dbReference>
<dbReference type="InterPro" id="IPR027417">
    <property type="entry name" value="P-loop_NTPase"/>
</dbReference>
<dbReference type="GO" id="GO:0070478">
    <property type="term" value="P:nuclear-transcribed mRNA catabolic process, 3'-5' exonucleolytic nonsense-mediated decay"/>
    <property type="evidence" value="ECO:0007669"/>
    <property type="project" value="TreeGrafter"/>
</dbReference>
<dbReference type="GO" id="GO:0004386">
    <property type="term" value="F:helicase activity"/>
    <property type="evidence" value="ECO:0007669"/>
    <property type="project" value="UniProtKB-KW"/>
</dbReference>
<sequence length="914" mass="99538">MTELVSRFAELYSFPLDDYQVAGCRALADGAGVLVAAPTGAGKTVVGEFAVWLALETGRKCFYTTPIKALSNQKFHDLVARHGADAVGLLTGDASVNGDAPIVVMTTEVLRNMIYAGSTGLTNLGFVVMDEVHYLADRFRGAVWEEVILGLAPSVQIAALSATVSNVEDFGEWLATVRGRFEVVVSERRPVPLYQHVLVGSKLVDLFDGVAPTAMERPADRIAKVNKELLKVSKAEASRVRDDSRRPRGRSGRGKKGRGPGSFGGDVHPRFAGKPTSRADLARLLERSRLLPAICFIFSRAGCDAAVAQLLAAGVTLTSRDEAALLGEIADRHVAGLSLHDLDALGYEDFRAAFTAGIAAHHAGQLPAFKAIVEEGFATGACKLVFATETLALGINMPARTVVLEKLVKYNGEAVVDITPGEYTQLTGRAGRRGIDVEGHAVVLWQAGMDPRAVAGLASKRTYPLRSSFAPSYNMAVNLTATLGRERAREVLNQSFAQFTVDKNVVKAARSGKDLTREIAQLREEADCHLGDFMSYAQLRDEVSQLESTSAAARRARRADDIAEAIATLMPGDIIHVPRQGWCVVLGIGQKRSRDSVPWVQVIAVDHTVLRLQPHDLPGAPVPVGRIRVPRRFSLQDRKSRRELLASLSDKLESLDPEVPTVEPTLTDEAHKARIAELRSELKRHPCHPCEEREVHAVAAARAIRLEREQARQEAAITGRTNSLGVQFDRVCGVLTELGYLDGDDLTDAGRMLRRIYNELDLVAAECIRRDVFAGLDAPQLAAVLSSLLYESRPSREARRPRMPDAASEAAQSALRGVWREVGALERNHRLERGREPDIGFAEAAWRWCSGQELSKVLLHSGLPAGDFVRWVRQVVDLAGQLATAVGPGDLRRTCREIVAAMRRGVVDTDIEED</sequence>
<evidence type="ECO:0000313" key="10">
    <source>
        <dbReference type="Proteomes" id="UP000280935"/>
    </source>
</evidence>
<dbReference type="InterPro" id="IPR058621">
    <property type="entry name" value="SH3_HelY"/>
</dbReference>
<reference evidence="9 10" key="1">
    <citation type="submission" date="2018-11" db="EMBL/GenBank/DDBJ databases">
        <title>Genomes From Bacteria Associated with the Canine Oral Cavity: a Test Case for Automated Genome-Based Taxonomic Assignment.</title>
        <authorList>
            <person name="Coil D.A."/>
            <person name="Jospin G."/>
            <person name="Darling A.E."/>
            <person name="Wallis C."/>
            <person name="Davis I.J."/>
            <person name="Harris S."/>
            <person name="Eisen J.A."/>
            <person name="Holcombe L.J."/>
            <person name="O'Flynn C."/>
        </authorList>
    </citation>
    <scope>NUCLEOTIDE SEQUENCE [LARGE SCALE GENOMIC DNA]</scope>
    <source>
        <strain evidence="9 10">OH2822_COT-296</strain>
    </source>
</reference>
<keyword evidence="4" id="KW-0067">ATP-binding</keyword>
<feature type="compositionally biased region" description="Basic and acidic residues" evidence="6">
    <location>
        <begin position="236"/>
        <end position="246"/>
    </location>
</feature>
<keyword evidence="5" id="KW-0175">Coiled coil</keyword>
<dbReference type="GO" id="GO:0003676">
    <property type="term" value="F:nucleic acid binding"/>
    <property type="evidence" value="ECO:0007669"/>
    <property type="project" value="InterPro"/>
</dbReference>
<evidence type="ECO:0000256" key="4">
    <source>
        <dbReference type="ARBA" id="ARBA00022840"/>
    </source>
</evidence>
<feature type="domain" description="Helicase ATP-binding" evidence="7">
    <location>
        <begin position="24"/>
        <end position="182"/>
    </location>
</feature>
<dbReference type="GO" id="GO:0016787">
    <property type="term" value="F:hydrolase activity"/>
    <property type="evidence" value="ECO:0007669"/>
    <property type="project" value="UniProtKB-KW"/>
</dbReference>
<feature type="coiled-coil region" evidence="5">
    <location>
        <begin position="505"/>
        <end position="556"/>
    </location>
</feature>
<dbReference type="SMART" id="SM01142">
    <property type="entry name" value="DSHCT"/>
    <property type="match status" value="1"/>
</dbReference>
<proteinExistence type="predicted"/>
<dbReference type="SUPFAM" id="SSF52540">
    <property type="entry name" value="P-loop containing nucleoside triphosphate hydrolases"/>
    <property type="match status" value="1"/>
</dbReference>
<organism evidence="9 10">
    <name type="scientific">Arachnia propionica</name>
    <dbReference type="NCBI Taxonomy" id="1750"/>
    <lineage>
        <taxon>Bacteria</taxon>
        <taxon>Bacillati</taxon>
        <taxon>Actinomycetota</taxon>
        <taxon>Actinomycetes</taxon>
        <taxon>Propionibacteriales</taxon>
        <taxon>Propionibacteriaceae</taxon>
        <taxon>Arachnia</taxon>
    </lineage>
</organism>
<comment type="caution">
    <text evidence="9">The sequence shown here is derived from an EMBL/GenBank/DDBJ whole genome shotgun (WGS) entry which is preliminary data.</text>
</comment>
<dbReference type="PANTHER" id="PTHR12131:SF1">
    <property type="entry name" value="ATP-DEPENDENT RNA HELICASE SUPV3L1, MITOCHONDRIAL-RELATED"/>
    <property type="match status" value="1"/>
</dbReference>
<keyword evidence="2" id="KW-0378">Hydrolase</keyword>
<dbReference type="OrthoDB" id="3229913at2"/>
<accession>A0A3P1WTG2</accession>
<gene>
    <name evidence="9" type="ORF">EII35_09005</name>
</gene>
<evidence type="ECO:0000256" key="5">
    <source>
        <dbReference type="SAM" id="Coils"/>
    </source>
</evidence>
<name>A0A3P1WTG2_9ACTN</name>